<name>A0A3S3RDP4_9FLAO</name>
<evidence type="ECO:0000313" key="1">
    <source>
        <dbReference type="EMBL" id="RWW92346.1"/>
    </source>
</evidence>
<gene>
    <name evidence="1" type="ORF">EPI11_15665</name>
</gene>
<reference evidence="1 2" key="1">
    <citation type="submission" date="2019-01" db="EMBL/GenBank/DDBJ databases">
        <title>Flavobacterium sp. nov.,isolated from freshwater.</title>
        <authorList>
            <person name="Zhang R."/>
            <person name="Du Z.-J."/>
        </authorList>
    </citation>
    <scope>NUCLEOTIDE SEQUENCE [LARGE SCALE GENOMIC DNA]</scope>
    <source>
        <strain evidence="1 2">1E403</strain>
    </source>
</reference>
<keyword evidence="2" id="KW-1185">Reference proteome</keyword>
<dbReference type="OrthoDB" id="1375307at2"/>
<accession>A0A3S3RDP4</accession>
<dbReference type="EMBL" id="SBII01000012">
    <property type="protein sequence ID" value="RWW92346.1"/>
    <property type="molecule type" value="Genomic_DNA"/>
</dbReference>
<sequence length="89" mass="10416">MHNITEEALLKNDSIKRAEFNGEWYFCIKDLQKLLAIDLEETKAIPLPIGENNEPVYCIRLKDLELPEQELSEFDKLLLKALKFNPKNK</sequence>
<dbReference type="AlphaFoldDB" id="A0A3S3RDP4"/>
<evidence type="ECO:0000313" key="2">
    <source>
        <dbReference type="Proteomes" id="UP000287527"/>
    </source>
</evidence>
<proteinExistence type="predicted"/>
<organism evidence="1 2">
    <name type="scientific">Flavobacterium cerinum</name>
    <dbReference type="NCBI Taxonomy" id="2502784"/>
    <lineage>
        <taxon>Bacteria</taxon>
        <taxon>Pseudomonadati</taxon>
        <taxon>Bacteroidota</taxon>
        <taxon>Flavobacteriia</taxon>
        <taxon>Flavobacteriales</taxon>
        <taxon>Flavobacteriaceae</taxon>
        <taxon>Flavobacterium</taxon>
    </lineage>
</organism>
<comment type="caution">
    <text evidence="1">The sequence shown here is derived from an EMBL/GenBank/DDBJ whole genome shotgun (WGS) entry which is preliminary data.</text>
</comment>
<dbReference type="Proteomes" id="UP000287527">
    <property type="component" value="Unassembled WGS sequence"/>
</dbReference>
<protein>
    <submittedName>
        <fullName evidence="1">Uncharacterized protein</fullName>
    </submittedName>
</protein>
<dbReference type="RefSeq" id="WP_128390927.1">
    <property type="nucleotide sequence ID" value="NZ_SBII01000012.1"/>
</dbReference>